<evidence type="ECO:0000256" key="9">
    <source>
        <dbReference type="SAM" id="MobiDB-lite"/>
    </source>
</evidence>
<proteinExistence type="inferred from homology"/>
<feature type="domain" description="Sde2 ubiquitin" evidence="10">
    <location>
        <begin position="6"/>
        <end position="89"/>
    </location>
</feature>
<dbReference type="GO" id="GO:0005634">
    <property type="term" value="C:nucleus"/>
    <property type="evidence" value="ECO:0007669"/>
    <property type="project" value="UniProtKB-SubCell"/>
</dbReference>
<dbReference type="PANTHER" id="PTHR12786">
    <property type="entry name" value="SPLICING FACTOR SF3A-RELATED"/>
    <property type="match status" value="1"/>
</dbReference>
<accession>A0A6A6BAZ6</accession>
<evidence type="ECO:0000256" key="3">
    <source>
        <dbReference type="ARBA" id="ARBA00008726"/>
    </source>
</evidence>
<reference evidence="12" key="1">
    <citation type="journal article" date="2020" name="Stud. Mycol.">
        <title>101 Dothideomycetes genomes: a test case for predicting lifestyles and emergence of pathogens.</title>
        <authorList>
            <person name="Haridas S."/>
            <person name="Albert R."/>
            <person name="Binder M."/>
            <person name="Bloem J."/>
            <person name="Labutti K."/>
            <person name="Salamov A."/>
            <person name="Andreopoulos B."/>
            <person name="Baker S."/>
            <person name="Barry K."/>
            <person name="Bills G."/>
            <person name="Bluhm B."/>
            <person name="Cannon C."/>
            <person name="Castanera R."/>
            <person name="Culley D."/>
            <person name="Daum C."/>
            <person name="Ezra D."/>
            <person name="Gonzalez J."/>
            <person name="Henrissat B."/>
            <person name="Kuo A."/>
            <person name="Liang C."/>
            <person name="Lipzen A."/>
            <person name="Lutzoni F."/>
            <person name="Magnuson J."/>
            <person name="Mondo S."/>
            <person name="Nolan M."/>
            <person name="Ohm R."/>
            <person name="Pangilinan J."/>
            <person name="Park H.-J."/>
            <person name="Ramirez L."/>
            <person name="Alfaro M."/>
            <person name="Sun H."/>
            <person name="Tritt A."/>
            <person name="Yoshinaga Y."/>
            <person name="Zwiers L.-H."/>
            <person name="Turgeon B."/>
            <person name="Goodwin S."/>
            <person name="Spatafora J."/>
            <person name="Crous P."/>
            <person name="Grigoriev I."/>
        </authorList>
    </citation>
    <scope>NUCLEOTIDE SEQUENCE</scope>
    <source>
        <strain evidence="12">CBS 121167</strain>
    </source>
</reference>
<evidence type="ECO:0000256" key="5">
    <source>
        <dbReference type="ARBA" id="ARBA00022664"/>
    </source>
</evidence>
<keyword evidence="4" id="KW-0963">Cytoplasm</keyword>
<evidence type="ECO:0000256" key="7">
    <source>
        <dbReference type="ARBA" id="ARBA00023242"/>
    </source>
</evidence>
<dbReference type="GO" id="GO:0006397">
    <property type="term" value="P:mRNA processing"/>
    <property type="evidence" value="ECO:0007669"/>
    <property type="project" value="UniProtKB-KW"/>
</dbReference>
<keyword evidence="6" id="KW-0508">mRNA splicing</keyword>
<evidence type="ECO:0000256" key="8">
    <source>
        <dbReference type="ARBA" id="ARBA00023306"/>
    </source>
</evidence>
<keyword evidence="5" id="KW-0507">mRNA processing</keyword>
<gene>
    <name evidence="12" type="ORF">K452DRAFT_36411</name>
</gene>
<evidence type="ECO:0000256" key="6">
    <source>
        <dbReference type="ARBA" id="ARBA00023187"/>
    </source>
</evidence>
<comment type="subcellular location">
    <subcellularLocation>
        <location evidence="2">Cytoplasm</location>
    </subcellularLocation>
    <subcellularLocation>
        <location evidence="1">Nucleus</location>
    </subcellularLocation>
</comment>
<feature type="compositionally biased region" description="Low complexity" evidence="9">
    <location>
        <begin position="236"/>
        <end position="250"/>
    </location>
</feature>
<feature type="region of interest" description="Disordered" evidence="9">
    <location>
        <begin position="196"/>
        <end position="288"/>
    </location>
</feature>
<keyword evidence="13" id="KW-1185">Reference proteome</keyword>
<dbReference type="PANTHER" id="PTHR12786:SF1">
    <property type="entry name" value="SPLICING REGULATOR SDE2"/>
    <property type="match status" value="1"/>
</dbReference>
<keyword evidence="7" id="KW-0539">Nucleus</keyword>
<evidence type="ECO:0000259" key="10">
    <source>
        <dbReference type="Pfam" id="PF13019"/>
    </source>
</evidence>
<dbReference type="GeneID" id="54304078"/>
<dbReference type="Pfam" id="PF22782">
    <property type="entry name" value="SDE2"/>
    <property type="match status" value="1"/>
</dbReference>
<dbReference type="Proteomes" id="UP000799438">
    <property type="component" value="Unassembled WGS sequence"/>
</dbReference>
<dbReference type="InterPro" id="IPR024974">
    <property type="entry name" value="Sde2_N"/>
</dbReference>
<dbReference type="InterPro" id="IPR053822">
    <property type="entry name" value="SDE2-like_dom"/>
</dbReference>
<feature type="region of interest" description="Disordered" evidence="9">
    <location>
        <begin position="97"/>
        <end position="123"/>
    </location>
</feature>
<comment type="similarity">
    <text evidence="3">Belongs to the SDE2 family.</text>
</comment>
<evidence type="ECO:0000256" key="4">
    <source>
        <dbReference type="ARBA" id="ARBA00022490"/>
    </source>
</evidence>
<keyword evidence="8" id="KW-0131">Cell cycle</keyword>
<dbReference type="GO" id="GO:0008380">
    <property type="term" value="P:RNA splicing"/>
    <property type="evidence" value="ECO:0007669"/>
    <property type="project" value="UniProtKB-KW"/>
</dbReference>
<evidence type="ECO:0000313" key="13">
    <source>
        <dbReference type="Proteomes" id="UP000799438"/>
    </source>
</evidence>
<dbReference type="Pfam" id="PF13019">
    <property type="entry name" value="Sde2_N_Ubi_yeast"/>
    <property type="match status" value="1"/>
</dbReference>
<dbReference type="AlphaFoldDB" id="A0A6A6BAZ6"/>
<dbReference type="RefSeq" id="XP_033396919.1">
    <property type="nucleotide sequence ID" value="XM_033546572.1"/>
</dbReference>
<evidence type="ECO:0000256" key="1">
    <source>
        <dbReference type="ARBA" id="ARBA00004123"/>
    </source>
</evidence>
<evidence type="ECO:0000313" key="12">
    <source>
        <dbReference type="EMBL" id="KAF2141206.1"/>
    </source>
</evidence>
<dbReference type="EMBL" id="ML995487">
    <property type="protein sequence ID" value="KAF2141206.1"/>
    <property type="molecule type" value="Genomic_DNA"/>
</dbReference>
<protein>
    <submittedName>
        <fullName evidence="12">Uncharacterized protein</fullName>
    </submittedName>
</protein>
<dbReference type="OrthoDB" id="547031at2759"/>
<name>A0A6A6BAZ6_9PEZI</name>
<feature type="domain" description="SDE2-like" evidence="11">
    <location>
        <begin position="90"/>
        <end position="200"/>
    </location>
</feature>
<evidence type="ECO:0000256" key="2">
    <source>
        <dbReference type="ARBA" id="ARBA00004496"/>
    </source>
</evidence>
<sequence>MAPAMINVLLTSFPGLGLPSTLSLPLPSTASIADFADALAQRMPAVNNRLLITTSSNKLLSPQSSAPLATLLSSASDSFLPLRLSAPLCGGKGGFGSQLRAAGGRMRKKRGAGEDNGSSRNLDGRRLRTINEAKALAEYLAVRPEMDQKEKEERRKRWQEIVDAAERREEEIKKGGGKGRLNGEWVEAKDEATERTREAVLAAMKAGDISDALGKKESDTSASPSEGSDSEEDAAKPTPGASKPSSASKPAPAPRTFFGWDEDEDMSDEEDEEDEGDEGEPASATITN</sequence>
<evidence type="ECO:0000259" key="11">
    <source>
        <dbReference type="Pfam" id="PF22782"/>
    </source>
</evidence>
<organism evidence="12 13">
    <name type="scientific">Aplosporella prunicola CBS 121167</name>
    <dbReference type="NCBI Taxonomy" id="1176127"/>
    <lineage>
        <taxon>Eukaryota</taxon>
        <taxon>Fungi</taxon>
        <taxon>Dikarya</taxon>
        <taxon>Ascomycota</taxon>
        <taxon>Pezizomycotina</taxon>
        <taxon>Dothideomycetes</taxon>
        <taxon>Dothideomycetes incertae sedis</taxon>
        <taxon>Botryosphaeriales</taxon>
        <taxon>Aplosporellaceae</taxon>
        <taxon>Aplosporella</taxon>
    </lineage>
</organism>
<dbReference type="GO" id="GO:0005737">
    <property type="term" value="C:cytoplasm"/>
    <property type="evidence" value="ECO:0007669"/>
    <property type="project" value="UniProtKB-SubCell"/>
</dbReference>
<dbReference type="InterPro" id="IPR051421">
    <property type="entry name" value="RNA_Proc_DNA_Dmg_Regulator"/>
</dbReference>
<feature type="compositionally biased region" description="Acidic residues" evidence="9">
    <location>
        <begin position="260"/>
        <end position="280"/>
    </location>
</feature>